<dbReference type="InterPro" id="IPR001330">
    <property type="entry name" value="Prenyltrans"/>
</dbReference>
<protein>
    <submittedName>
        <fullName evidence="5">Prenyltransferase/squalene oxidase repeat-containing protein</fullName>
    </submittedName>
</protein>
<organism evidence="5 6">
    <name type="scientific">Nannocystis bainbridge</name>
    <dbReference type="NCBI Taxonomy" id="2995303"/>
    <lineage>
        <taxon>Bacteria</taxon>
        <taxon>Pseudomonadati</taxon>
        <taxon>Myxococcota</taxon>
        <taxon>Polyangia</taxon>
        <taxon>Nannocystales</taxon>
        <taxon>Nannocystaceae</taxon>
        <taxon>Nannocystis</taxon>
    </lineage>
</organism>
<proteinExistence type="inferred from homology"/>
<dbReference type="SUPFAM" id="SSF48239">
    <property type="entry name" value="Terpenoid cyclases/Protein prenyltransferases"/>
    <property type="match status" value="2"/>
</dbReference>
<keyword evidence="6" id="KW-1185">Reference proteome</keyword>
<evidence type="ECO:0000256" key="2">
    <source>
        <dbReference type="ARBA" id="ARBA00009755"/>
    </source>
</evidence>
<evidence type="ECO:0000313" key="6">
    <source>
        <dbReference type="Proteomes" id="UP001221686"/>
    </source>
</evidence>
<comment type="similarity">
    <text evidence="2">Belongs to the terpene cyclase/mutase family.</text>
</comment>
<feature type="domain" description="Prenyltransferase alpha-alpha toroid" evidence="4">
    <location>
        <begin position="249"/>
        <end position="385"/>
    </location>
</feature>
<dbReference type="Proteomes" id="UP001221686">
    <property type="component" value="Unassembled WGS sequence"/>
</dbReference>
<evidence type="ECO:0000313" key="5">
    <source>
        <dbReference type="EMBL" id="MDC0720460.1"/>
    </source>
</evidence>
<dbReference type="RefSeq" id="WP_272088968.1">
    <property type="nucleotide sequence ID" value="NZ_JAQNDL010000003.1"/>
</dbReference>
<comment type="pathway">
    <text evidence="1">Secondary metabolite biosynthesis; hopanoid biosynthesis.</text>
</comment>
<dbReference type="InterPro" id="IPR018333">
    <property type="entry name" value="Squalene_cyclase"/>
</dbReference>
<comment type="caution">
    <text evidence="5">The sequence shown here is derived from an EMBL/GenBank/DDBJ whole genome shotgun (WGS) entry which is preliminary data.</text>
</comment>
<dbReference type="EMBL" id="JAQNDL010000003">
    <property type="protein sequence ID" value="MDC0720460.1"/>
    <property type="molecule type" value="Genomic_DNA"/>
</dbReference>
<dbReference type="Pfam" id="PF00432">
    <property type="entry name" value="Prenyltrans"/>
    <property type="match status" value="2"/>
</dbReference>
<name>A0ABT5E3L7_9BACT</name>
<accession>A0ABT5E3L7</accession>
<sequence>MLTGIGVLEQIEPALERAVQFMLDHRLPDGRLAAGCAGRALESALALHLLRTCGHGPALQAEIAGFCRRWLADDDDESSHASRLDRTLSRILCELVVHGRLGAEGLVALQQTLAAFDHPTLWRKRVLVEVLLVELGALPPGPAVLPLAVVRAESSHLWVTILLASIRVLQLCQSGRADEVGDAELAPILGAQATDGSWEQHVLVTIVALLALTRLGRAAPHRALGLNFIAGQLRPGGGVPFITNEDVWVTCLAGLVLTEARRPAHELQRCEQFLVSQQQPDGGWAYAEGVSQTDADDTSITLSLLVRRNPVIHRPSIRRAVAHLLALQNSDGGFPTFVRGAASEAEITAKSITALRASHMAPPGVLEAAWAWLARAQQANGGFRGEWKLCATYPAFHVINAAAGERHGSHGADIRRRCVGFLRGLRRPDGGWPIHPDDDRSHVLSTAYALGGLAACPGSLTSGELYASAQVLLAGQGRSGGFTAEADSLGPRPFVYDVPLLATLYSVWALSRVRDQLSGRAHEVPFGALAPRLSLLSHDRAWISTT</sequence>
<evidence type="ECO:0000256" key="3">
    <source>
        <dbReference type="ARBA" id="ARBA00022737"/>
    </source>
</evidence>
<reference evidence="5 6" key="1">
    <citation type="submission" date="2022-11" db="EMBL/GenBank/DDBJ databases">
        <title>Minimal conservation of predation-associated metabolite biosynthetic gene clusters underscores biosynthetic potential of Myxococcota including descriptions for ten novel species: Archangium lansinium sp. nov., Myxococcus landrumus sp. nov., Nannocystis bai.</title>
        <authorList>
            <person name="Ahearne A."/>
            <person name="Stevens C."/>
            <person name="Dowd S."/>
        </authorList>
    </citation>
    <scope>NUCLEOTIDE SEQUENCE [LARGE SCALE GENOMIC DNA]</scope>
    <source>
        <strain evidence="5 6">BB15-2</strain>
    </source>
</reference>
<dbReference type="InterPro" id="IPR008930">
    <property type="entry name" value="Terpenoid_cyclase/PrenylTrfase"/>
</dbReference>
<evidence type="ECO:0000259" key="4">
    <source>
        <dbReference type="Pfam" id="PF00432"/>
    </source>
</evidence>
<dbReference type="PANTHER" id="PTHR11764">
    <property type="entry name" value="TERPENE CYCLASE/MUTASE FAMILY MEMBER"/>
    <property type="match status" value="1"/>
</dbReference>
<evidence type="ECO:0000256" key="1">
    <source>
        <dbReference type="ARBA" id="ARBA00004999"/>
    </source>
</evidence>
<keyword evidence="3" id="KW-0677">Repeat</keyword>
<dbReference type="Gene3D" id="1.50.10.20">
    <property type="match status" value="2"/>
</dbReference>
<feature type="domain" description="Prenyltransferase alpha-alpha toroid" evidence="4">
    <location>
        <begin position="410"/>
        <end position="484"/>
    </location>
</feature>
<dbReference type="PANTHER" id="PTHR11764:SF20">
    <property type="entry name" value="LANOSTEROL SYNTHASE"/>
    <property type="match status" value="1"/>
</dbReference>
<gene>
    <name evidence="5" type="ORF">POL25_26395</name>
</gene>